<feature type="transmembrane region" description="Helical" evidence="2">
    <location>
        <begin position="29"/>
        <end position="50"/>
    </location>
</feature>
<evidence type="ECO:0000313" key="3">
    <source>
        <dbReference type="EMBL" id="MBA1139450.1"/>
    </source>
</evidence>
<accession>A0A838B1Q6</accession>
<dbReference type="Proteomes" id="UP000558284">
    <property type="component" value="Unassembled WGS sequence"/>
</dbReference>
<dbReference type="GO" id="GO:0009306">
    <property type="term" value="P:protein secretion"/>
    <property type="evidence" value="ECO:0007669"/>
    <property type="project" value="InterPro"/>
</dbReference>
<organism evidence="3 4">
    <name type="scientific">Mesorhizobium neociceri</name>
    <dbReference type="NCBI Taxonomy" id="1307853"/>
    <lineage>
        <taxon>Bacteria</taxon>
        <taxon>Pseudomonadati</taxon>
        <taxon>Pseudomonadota</taxon>
        <taxon>Alphaproteobacteria</taxon>
        <taxon>Hyphomicrobiales</taxon>
        <taxon>Phyllobacteriaceae</taxon>
        <taxon>Mesorhizobium</taxon>
    </lineage>
</organism>
<name>A0A838B1Q6_9HYPH</name>
<dbReference type="Gene3D" id="3.40.1690.10">
    <property type="entry name" value="secretion proteins EscU"/>
    <property type="match status" value="1"/>
</dbReference>
<keyword evidence="2" id="KW-0812">Transmembrane</keyword>
<dbReference type="EMBL" id="JACDTY010000002">
    <property type="protein sequence ID" value="MBA1139450.1"/>
    <property type="molecule type" value="Genomic_DNA"/>
</dbReference>
<dbReference type="InterPro" id="IPR029025">
    <property type="entry name" value="T3SS_substrate_exporter_C"/>
</dbReference>
<evidence type="ECO:0000313" key="4">
    <source>
        <dbReference type="Proteomes" id="UP000558284"/>
    </source>
</evidence>
<keyword evidence="4" id="KW-1185">Reference proteome</keyword>
<dbReference type="AlphaFoldDB" id="A0A838B1Q6"/>
<dbReference type="PANTHER" id="PTHR30531:SF14">
    <property type="entry name" value="SURFACE PRESENTATION OF ANTIGENS PROTEIN SPAS"/>
    <property type="match status" value="1"/>
</dbReference>
<evidence type="ECO:0000256" key="2">
    <source>
        <dbReference type="SAM" id="Phobius"/>
    </source>
</evidence>
<dbReference type="PANTHER" id="PTHR30531">
    <property type="entry name" value="FLAGELLAR BIOSYNTHETIC PROTEIN FLHB"/>
    <property type="match status" value="1"/>
</dbReference>
<reference evidence="3 4" key="1">
    <citation type="submission" date="2020-07" db="EMBL/GenBank/DDBJ databases">
        <title>Definition of the novel symbiovar canariense within Mesorhizobium novociceri, a new species of genus Mesorhizobium nodulating Cicer canariense in the Caldera de Taburiente National Park (La Palma, Canary Islands).</title>
        <authorList>
            <person name="Leon-Barrios M."/>
            <person name="Perez-Yepez J."/>
            <person name="Flores-Felix J.D."/>
            <person name="Ramirez-Baena M.H."/>
            <person name="Pulido-Suarez L."/>
            <person name="Igual J.M."/>
            <person name="Velazquez E."/>
            <person name="Peix A."/>
        </authorList>
    </citation>
    <scope>NUCLEOTIDE SEQUENCE [LARGE SCALE GENOMIC DNA]</scope>
    <source>
        <strain evidence="3 4">CCANP35</strain>
    </source>
</reference>
<feature type="transmembrane region" description="Helical" evidence="2">
    <location>
        <begin position="83"/>
        <end position="104"/>
    </location>
</feature>
<sequence length="352" mass="38458">MSGPKTEKPTPKRLRDLRKQGQVAHSKEVVSAALIVAFFALFFASLTSMINRLEAMILLPLPLLEGDVLSATQKLGKSYIAELQSILAVFIGIVLVIGVGANIVQNGPMFAPRAVAPSLKKLSPSQNIKNIISLRNAIELGKSIIKVLMVGLVLLLVLRDGMQALVWTPSCGTSCLRAATGSLLLGIAIYTAMTFLAVTIADLALQRWLFVKKNMMSRDEVLREFRENVGNPEIIRKRKQLRMELLNKAMVDQTRRATVLITNPTHVAVAVYYDGRQTSLPMISAIGTDLTAQRMIDAAIATAVPVMRNIPLARALLEDGLVDEYIPSHLLEPLAEVLRALGKFSADGDRSR</sequence>
<dbReference type="RefSeq" id="WP_027038845.1">
    <property type="nucleotide sequence ID" value="NZ_JACDTY010000002.1"/>
</dbReference>
<dbReference type="Pfam" id="PF01312">
    <property type="entry name" value="Bac_export_2"/>
    <property type="match status" value="1"/>
</dbReference>
<feature type="transmembrane region" description="Helical" evidence="2">
    <location>
        <begin position="144"/>
        <end position="162"/>
    </location>
</feature>
<comment type="similarity">
    <text evidence="1">Belongs to the type III secretion exporter family.</text>
</comment>
<keyword evidence="2" id="KW-0472">Membrane</keyword>
<evidence type="ECO:0000256" key="1">
    <source>
        <dbReference type="ARBA" id="ARBA00010690"/>
    </source>
</evidence>
<dbReference type="SUPFAM" id="SSF160544">
    <property type="entry name" value="EscU C-terminal domain-like"/>
    <property type="match status" value="1"/>
</dbReference>
<dbReference type="GO" id="GO:0005886">
    <property type="term" value="C:plasma membrane"/>
    <property type="evidence" value="ECO:0007669"/>
    <property type="project" value="TreeGrafter"/>
</dbReference>
<protein>
    <submittedName>
        <fullName evidence="3">EscU/YscU/HrcU family type III secretion system export apparatus switch protein</fullName>
    </submittedName>
</protein>
<dbReference type="InterPro" id="IPR006135">
    <property type="entry name" value="T3SS_substrate_exporter"/>
</dbReference>
<keyword evidence="2" id="KW-1133">Transmembrane helix</keyword>
<feature type="transmembrane region" description="Helical" evidence="2">
    <location>
        <begin position="182"/>
        <end position="205"/>
    </location>
</feature>
<proteinExistence type="inferred from homology"/>
<gene>
    <name evidence="3" type="ORF">H0241_04160</name>
</gene>
<dbReference type="PRINTS" id="PR00950">
    <property type="entry name" value="TYPE3IMSPROT"/>
</dbReference>
<comment type="caution">
    <text evidence="3">The sequence shown here is derived from an EMBL/GenBank/DDBJ whole genome shotgun (WGS) entry which is preliminary data.</text>
</comment>